<name>A0A5C3NBM9_9AGAM</name>
<keyword evidence="2" id="KW-1185">Reference proteome</keyword>
<proteinExistence type="predicted"/>
<sequence>MPDPAPPSTLIEKTLVFHYKDFPDDAQLMLTFSDPDPSKVGSEQAAVAWKVVDILGKQIGVGDPVKFTSQLAFGITGLGHDNVVTSNVAAKIAPGQNVAVNLKNDHAIFDTPTTVPSQKEIVSCENKTGRKQTLSVGFFAGNDYNPTYIWENVGASSSVTARYHPILKAYITSNMKQGQFLTAGLVTKDPIWQKNLVNLSNNTQWDIIVNPDTGAYSIDEHK</sequence>
<evidence type="ECO:0000313" key="1">
    <source>
        <dbReference type="EMBL" id="TFK51271.1"/>
    </source>
</evidence>
<dbReference type="EMBL" id="ML213511">
    <property type="protein sequence ID" value="TFK51271.1"/>
    <property type="molecule type" value="Genomic_DNA"/>
</dbReference>
<accession>A0A5C3NBM9</accession>
<gene>
    <name evidence="1" type="ORF">OE88DRAFT_1735200</name>
</gene>
<reference evidence="1 2" key="1">
    <citation type="journal article" date="2019" name="Nat. Ecol. Evol.">
        <title>Megaphylogeny resolves global patterns of mushroom evolution.</title>
        <authorList>
            <person name="Varga T."/>
            <person name="Krizsan K."/>
            <person name="Foldi C."/>
            <person name="Dima B."/>
            <person name="Sanchez-Garcia M."/>
            <person name="Sanchez-Ramirez S."/>
            <person name="Szollosi G.J."/>
            <person name="Szarkandi J.G."/>
            <person name="Papp V."/>
            <person name="Albert L."/>
            <person name="Andreopoulos W."/>
            <person name="Angelini C."/>
            <person name="Antonin V."/>
            <person name="Barry K.W."/>
            <person name="Bougher N.L."/>
            <person name="Buchanan P."/>
            <person name="Buyck B."/>
            <person name="Bense V."/>
            <person name="Catcheside P."/>
            <person name="Chovatia M."/>
            <person name="Cooper J."/>
            <person name="Damon W."/>
            <person name="Desjardin D."/>
            <person name="Finy P."/>
            <person name="Geml J."/>
            <person name="Haridas S."/>
            <person name="Hughes K."/>
            <person name="Justo A."/>
            <person name="Karasinski D."/>
            <person name="Kautmanova I."/>
            <person name="Kiss B."/>
            <person name="Kocsube S."/>
            <person name="Kotiranta H."/>
            <person name="LaButti K.M."/>
            <person name="Lechner B.E."/>
            <person name="Liimatainen K."/>
            <person name="Lipzen A."/>
            <person name="Lukacs Z."/>
            <person name="Mihaltcheva S."/>
            <person name="Morgado L.N."/>
            <person name="Niskanen T."/>
            <person name="Noordeloos M.E."/>
            <person name="Ohm R.A."/>
            <person name="Ortiz-Santana B."/>
            <person name="Ovrebo C."/>
            <person name="Racz N."/>
            <person name="Riley R."/>
            <person name="Savchenko A."/>
            <person name="Shiryaev A."/>
            <person name="Soop K."/>
            <person name="Spirin V."/>
            <person name="Szebenyi C."/>
            <person name="Tomsovsky M."/>
            <person name="Tulloss R.E."/>
            <person name="Uehling J."/>
            <person name="Grigoriev I.V."/>
            <person name="Vagvolgyi C."/>
            <person name="Papp T."/>
            <person name="Martin F.M."/>
            <person name="Miettinen O."/>
            <person name="Hibbett D.S."/>
            <person name="Nagy L.G."/>
        </authorList>
    </citation>
    <scope>NUCLEOTIDE SEQUENCE [LARGE SCALE GENOMIC DNA]</scope>
    <source>
        <strain evidence="1 2">OMC1185</strain>
    </source>
</reference>
<organism evidence="1 2">
    <name type="scientific">Heliocybe sulcata</name>
    <dbReference type="NCBI Taxonomy" id="5364"/>
    <lineage>
        <taxon>Eukaryota</taxon>
        <taxon>Fungi</taxon>
        <taxon>Dikarya</taxon>
        <taxon>Basidiomycota</taxon>
        <taxon>Agaricomycotina</taxon>
        <taxon>Agaricomycetes</taxon>
        <taxon>Gloeophyllales</taxon>
        <taxon>Gloeophyllaceae</taxon>
        <taxon>Heliocybe</taxon>
    </lineage>
</organism>
<dbReference type="Proteomes" id="UP000305948">
    <property type="component" value="Unassembled WGS sequence"/>
</dbReference>
<evidence type="ECO:0000313" key="2">
    <source>
        <dbReference type="Proteomes" id="UP000305948"/>
    </source>
</evidence>
<dbReference type="OrthoDB" id="3165318at2759"/>
<protein>
    <submittedName>
        <fullName evidence="1">Uncharacterized protein</fullName>
    </submittedName>
</protein>
<dbReference type="AlphaFoldDB" id="A0A5C3NBM9"/>